<evidence type="ECO:0000313" key="3">
    <source>
        <dbReference type="Proteomes" id="UP000308181"/>
    </source>
</evidence>
<dbReference type="AlphaFoldDB" id="A0A4U1BUD2"/>
<evidence type="ECO:0000313" key="2">
    <source>
        <dbReference type="EMBL" id="TKB95752.1"/>
    </source>
</evidence>
<comment type="caution">
    <text evidence="2">The sequence shown here is derived from an EMBL/GenBank/DDBJ whole genome shotgun (WGS) entry which is preliminary data.</text>
</comment>
<sequence>MVDPHAKKDIETIAYDILKSSNSWGKFPTPVDSIVNYSDLIVNKTVDVSKIHHGYLSKATDALFSALAKVRGLFDRSEKTIYLDLSQNDQKKNFVKLHEVGHGVLPWQNQTSSFLDDDNTLSLDYREQFEAEANLFASATLFQLDRFEDEMAKLEFGIKSAMALAKLFGGSNHAAIRRFVEYSPNRCALLVLKDISPKNEVANCTVRDYFQSPKFTKNFGTISWEKQLGFTWPFVQDYYFRKRMKFEQEININTYDGILSFNYDFFDTSYNAFVLIYPKGEKSGGKTKVIINSY</sequence>
<dbReference type="OrthoDB" id="9794834at2"/>
<protein>
    <submittedName>
        <fullName evidence="2">ImmA/IrrE family metallo-endopeptidase</fullName>
    </submittedName>
</protein>
<evidence type="ECO:0000259" key="1">
    <source>
        <dbReference type="Pfam" id="PF06114"/>
    </source>
</evidence>
<dbReference type="EMBL" id="SWBP01000007">
    <property type="protein sequence ID" value="TKB95752.1"/>
    <property type="molecule type" value="Genomic_DNA"/>
</dbReference>
<dbReference type="RefSeq" id="WP_136827508.1">
    <property type="nucleotide sequence ID" value="NZ_SWBP01000007.1"/>
</dbReference>
<dbReference type="InterPro" id="IPR010359">
    <property type="entry name" value="IrrE_HExxH"/>
</dbReference>
<organism evidence="2 3">
    <name type="scientific">Pedobacter cryophilus</name>
    <dbReference type="NCBI Taxonomy" id="2571271"/>
    <lineage>
        <taxon>Bacteria</taxon>
        <taxon>Pseudomonadati</taxon>
        <taxon>Bacteroidota</taxon>
        <taxon>Sphingobacteriia</taxon>
        <taxon>Sphingobacteriales</taxon>
        <taxon>Sphingobacteriaceae</taxon>
        <taxon>Pedobacter</taxon>
    </lineage>
</organism>
<accession>A0A4U1BUD2</accession>
<name>A0A4U1BUD2_9SPHI</name>
<feature type="domain" description="IrrE N-terminal-like" evidence="1">
    <location>
        <begin position="74"/>
        <end position="178"/>
    </location>
</feature>
<dbReference type="Gene3D" id="1.10.10.2910">
    <property type="match status" value="1"/>
</dbReference>
<gene>
    <name evidence="2" type="ORF">FA046_15790</name>
</gene>
<dbReference type="Proteomes" id="UP000308181">
    <property type="component" value="Unassembled WGS sequence"/>
</dbReference>
<dbReference type="Pfam" id="PF06114">
    <property type="entry name" value="Peptidase_M78"/>
    <property type="match status" value="1"/>
</dbReference>
<proteinExistence type="predicted"/>
<reference evidence="2 3" key="1">
    <citation type="submission" date="2019-04" db="EMBL/GenBank/DDBJ databases">
        <title>Pedobacter sp. AR-3-17 sp. nov., isolated from Arctic soil.</title>
        <authorList>
            <person name="Dahal R.H."/>
            <person name="Kim D.-U."/>
        </authorList>
    </citation>
    <scope>NUCLEOTIDE SEQUENCE [LARGE SCALE GENOMIC DNA]</scope>
    <source>
        <strain evidence="2 3">AR-3-17</strain>
    </source>
</reference>
<keyword evidence="3" id="KW-1185">Reference proteome</keyword>